<dbReference type="SUPFAM" id="SSF68923">
    <property type="entry name" value="PEP carboxykinase N-terminal domain"/>
    <property type="match status" value="1"/>
</dbReference>
<proteinExistence type="predicted"/>
<dbReference type="EMBL" id="UINC01136101">
    <property type="protein sequence ID" value="SVD20655.1"/>
    <property type="molecule type" value="Genomic_DNA"/>
</dbReference>
<sequence>MENTINSQILEKAGSVKRNLSSDELYEIAYKTNEGKLSKHGALVVNTGTHTGRSANDKFFVKEPKNEKKIHWGNSNVPISEENFEKILKAFID</sequence>
<dbReference type="GO" id="GO:0006094">
    <property type="term" value="P:gluconeogenesis"/>
    <property type="evidence" value="ECO:0007669"/>
    <property type="project" value="UniProtKB-KW"/>
</dbReference>
<keyword evidence="1" id="KW-0312">Gluconeogenesis</keyword>
<keyword evidence="2" id="KW-0456">Lyase</keyword>
<evidence type="ECO:0000256" key="2">
    <source>
        <dbReference type="ARBA" id="ARBA00022793"/>
    </source>
</evidence>
<gene>
    <name evidence="3" type="ORF">METZ01_LOCUS373509</name>
</gene>
<dbReference type="InterPro" id="IPR008210">
    <property type="entry name" value="PEP_carboxykinase_N"/>
</dbReference>
<keyword evidence="2" id="KW-0210">Decarboxylase</keyword>
<dbReference type="PANTHER" id="PTHR30031:SF0">
    <property type="entry name" value="PHOSPHOENOLPYRUVATE CARBOXYKINASE (ATP)"/>
    <property type="match status" value="1"/>
</dbReference>
<dbReference type="PANTHER" id="PTHR30031">
    <property type="entry name" value="PHOSPHOENOLPYRUVATE CARBOXYKINASE ATP"/>
    <property type="match status" value="1"/>
</dbReference>
<name>A0A382TFU1_9ZZZZ</name>
<evidence type="ECO:0000313" key="3">
    <source>
        <dbReference type="EMBL" id="SVD20655.1"/>
    </source>
</evidence>
<dbReference type="GO" id="GO:0005524">
    <property type="term" value="F:ATP binding"/>
    <property type="evidence" value="ECO:0007669"/>
    <property type="project" value="InterPro"/>
</dbReference>
<organism evidence="3">
    <name type="scientific">marine metagenome</name>
    <dbReference type="NCBI Taxonomy" id="408172"/>
    <lineage>
        <taxon>unclassified sequences</taxon>
        <taxon>metagenomes</taxon>
        <taxon>ecological metagenomes</taxon>
    </lineage>
</organism>
<reference evidence="3" key="1">
    <citation type="submission" date="2018-05" db="EMBL/GenBank/DDBJ databases">
        <authorList>
            <person name="Lanie J.A."/>
            <person name="Ng W.-L."/>
            <person name="Kazmierczak K.M."/>
            <person name="Andrzejewski T.M."/>
            <person name="Davidsen T.M."/>
            <person name="Wayne K.J."/>
            <person name="Tettelin H."/>
            <person name="Glass J.I."/>
            <person name="Rusch D."/>
            <person name="Podicherti R."/>
            <person name="Tsui H.-C.T."/>
            <person name="Winkler M.E."/>
        </authorList>
    </citation>
    <scope>NUCLEOTIDE SEQUENCE</scope>
</reference>
<dbReference type="GO" id="GO:0005829">
    <property type="term" value="C:cytosol"/>
    <property type="evidence" value="ECO:0007669"/>
    <property type="project" value="TreeGrafter"/>
</dbReference>
<dbReference type="AlphaFoldDB" id="A0A382TFU1"/>
<dbReference type="Pfam" id="PF01293">
    <property type="entry name" value="PEPCK_ATP"/>
    <property type="match status" value="1"/>
</dbReference>
<dbReference type="Gene3D" id="3.40.449.10">
    <property type="entry name" value="Phosphoenolpyruvate Carboxykinase, domain 1"/>
    <property type="match status" value="1"/>
</dbReference>
<evidence type="ECO:0000256" key="1">
    <source>
        <dbReference type="ARBA" id="ARBA00022432"/>
    </source>
</evidence>
<accession>A0A382TFU1</accession>
<dbReference type="InterPro" id="IPR001272">
    <property type="entry name" value="PEP_carboxykinase_ATP"/>
</dbReference>
<feature type="non-terminal residue" evidence="3">
    <location>
        <position position="93"/>
    </location>
</feature>
<evidence type="ECO:0008006" key="4">
    <source>
        <dbReference type="Google" id="ProtNLM"/>
    </source>
</evidence>
<protein>
    <recommendedName>
        <fullName evidence="4">Phosphoenolpyruvate carboxykinase (ATP)</fullName>
    </recommendedName>
</protein>
<dbReference type="GO" id="GO:0004612">
    <property type="term" value="F:phosphoenolpyruvate carboxykinase (ATP) activity"/>
    <property type="evidence" value="ECO:0007669"/>
    <property type="project" value="InterPro"/>
</dbReference>